<keyword evidence="3" id="KW-1185">Reference proteome</keyword>
<evidence type="ECO:0000313" key="3">
    <source>
        <dbReference type="Proteomes" id="UP000219514"/>
    </source>
</evidence>
<accession>A0A285E7D9</accession>
<feature type="domain" description="AB hydrolase-1" evidence="1">
    <location>
        <begin position="4"/>
        <end position="227"/>
    </location>
</feature>
<dbReference type="InterPro" id="IPR000073">
    <property type="entry name" value="AB_hydrolase_1"/>
</dbReference>
<dbReference type="EMBL" id="OBDO01000001">
    <property type="protein sequence ID" value="SNX94860.1"/>
    <property type="molecule type" value="Genomic_DNA"/>
</dbReference>
<evidence type="ECO:0000313" key="2">
    <source>
        <dbReference type="EMBL" id="SNX94860.1"/>
    </source>
</evidence>
<dbReference type="AlphaFoldDB" id="A0A285E7D9"/>
<gene>
    <name evidence="2" type="ORF">SAMN06893097_101660</name>
</gene>
<dbReference type="Proteomes" id="UP000219514">
    <property type="component" value="Unassembled WGS sequence"/>
</dbReference>
<dbReference type="Pfam" id="PF12697">
    <property type="entry name" value="Abhydrolase_6"/>
    <property type="match status" value="1"/>
</dbReference>
<name>A0A285E7D9_9ACTN</name>
<dbReference type="OrthoDB" id="9773549at2"/>
<reference evidence="2 3" key="1">
    <citation type="submission" date="2017-09" db="EMBL/GenBank/DDBJ databases">
        <authorList>
            <person name="Ehlers B."/>
            <person name="Leendertz F.H."/>
        </authorList>
    </citation>
    <scope>NUCLEOTIDE SEQUENCE [LARGE SCALE GENOMIC DNA]</scope>
    <source>
        <strain evidence="2 3">DSM 46844</strain>
    </source>
</reference>
<dbReference type="PANTHER" id="PTHR37017:SF11">
    <property type="entry name" value="ESTERASE_LIPASE_THIOESTERASE DOMAIN-CONTAINING PROTEIN"/>
    <property type="match status" value="1"/>
</dbReference>
<dbReference type="PANTHER" id="PTHR37017">
    <property type="entry name" value="AB HYDROLASE-1 DOMAIN-CONTAINING PROTEIN-RELATED"/>
    <property type="match status" value="1"/>
</dbReference>
<proteinExistence type="predicted"/>
<evidence type="ECO:0000259" key="1">
    <source>
        <dbReference type="Pfam" id="PF12697"/>
    </source>
</evidence>
<dbReference type="RefSeq" id="WP_097204323.1">
    <property type="nucleotide sequence ID" value="NZ_JACHXB010000001.1"/>
</dbReference>
<dbReference type="InterPro" id="IPR029058">
    <property type="entry name" value="AB_hydrolase_fold"/>
</dbReference>
<protein>
    <submittedName>
        <fullName evidence="2">Pimeloyl-ACP methyl ester carboxylesterase</fullName>
    </submittedName>
</protein>
<dbReference type="GO" id="GO:0003824">
    <property type="term" value="F:catalytic activity"/>
    <property type="evidence" value="ECO:0007669"/>
    <property type="project" value="UniProtKB-ARBA"/>
</dbReference>
<sequence>MTDIVLVHGAWHGAWCWRRVLPLLWAAGHNVVPVTLSGLGERAHQLSPSITLATHVEDVVTAVRAEECRGAVLVGHSYGGMVVTGAADRLGEAVGRLVYVDGVVPTPGECWSTPNPPEVRAERRAVIRETGVIPPPPASAFGLTGADAAWVERRQTPQPGGVYDEPLPFDGGRWAARPRTYVDCSVPALASIEPSRERARTQPGWEVVQLTTGHDPMVSAPEELAAVLLDVAAR</sequence>
<dbReference type="SUPFAM" id="SSF53474">
    <property type="entry name" value="alpha/beta-Hydrolases"/>
    <property type="match status" value="1"/>
</dbReference>
<dbReference type="InterPro" id="IPR052897">
    <property type="entry name" value="Sec-Metab_Biosynth_Hydrolase"/>
</dbReference>
<dbReference type="Gene3D" id="3.40.50.1820">
    <property type="entry name" value="alpha/beta hydrolase"/>
    <property type="match status" value="1"/>
</dbReference>
<organism evidence="2 3">
    <name type="scientific">Geodermatophilus sabuli</name>
    <dbReference type="NCBI Taxonomy" id="1564158"/>
    <lineage>
        <taxon>Bacteria</taxon>
        <taxon>Bacillati</taxon>
        <taxon>Actinomycetota</taxon>
        <taxon>Actinomycetes</taxon>
        <taxon>Geodermatophilales</taxon>
        <taxon>Geodermatophilaceae</taxon>
        <taxon>Geodermatophilus</taxon>
    </lineage>
</organism>